<dbReference type="HOGENOM" id="CLU_013601_1_0_1"/>
<evidence type="ECO:0000259" key="2">
    <source>
        <dbReference type="Pfam" id="PF24707"/>
    </source>
</evidence>
<dbReference type="AlphaFoldDB" id="A0A0D2BEU1"/>
<dbReference type="PANTHER" id="PTHR28108">
    <property type="entry name" value="SWR1-COMPLEX PROTEIN 3"/>
    <property type="match status" value="1"/>
</dbReference>
<feature type="region of interest" description="Disordered" evidence="1">
    <location>
        <begin position="1"/>
        <end position="61"/>
    </location>
</feature>
<feature type="region of interest" description="Disordered" evidence="1">
    <location>
        <begin position="375"/>
        <end position="475"/>
    </location>
</feature>
<dbReference type="STRING" id="348802.A0A0D2BEU1"/>
<feature type="region of interest" description="Disordered" evidence="1">
    <location>
        <begin position="189"/>
        <end position="343"/>
    </location>
</feature>
<feature type="compositionally biased region" description="Polar residues" evidence="1">
    <location>
        <begin position="304"/>
        <end position="316"/>
    </location>
</feature>
<dbReference type="Pfam" id="PF24707">
    <property type="entry name" value="Swc3"/>
    <property type="match status" value="1"/>
</dbReference>
<evidence type="ECO:0000313" key="3">
    <source>
        <dbReference type="EMBL" id="KIW50741.1"/>
    </source>
</evidence>
<dbReference type="Proteomes" id="UP000054342">
    <property type="component" value="Unassembled WGS sequence"/>
</dbReference>
<protein>
    <recommendedName>
        <fullName evidence="2">SWR1-complex protein 3 domain-containing protein</fullName>
    </recommendedName>
</protein>
<dbReference type="PRINTS" id="PR01217">
    <property type="entry name" value="PRICHEXTENSN"/>
</dbReference>
<evidence type="ECO:0000313" key="4">
    <source>
        <dbReference type="Proteomes" id="UP000054342"/>
    </source>
</evidence>
<dbReference type="EMBL" id="KN847322">
    <property type="protein sequence ID" value="KIW50741.1"/>
    <property type="molecule type" value="Genomic_DNA"/>
</dbReference>
<feature type="domain" description="SWR1-complex protein 3" evidence="2">
    <location>
        <begin position="91"/>
        <end position="186"/>
    </location>
</feature>
<sequence length="669" mass="72072">MADAAPPKRVLPARDRGNSRAKRRASSPVLPAATPTARKASTLEPSTEPPRQKRKYTKRAGLVRFETPTSCSSPSVSIAEEVLPTRLVVNKPLPTSREKQSTSLSPNEYQSIAESAILAASLHRSRMQWLCDGVFKKYWVKPVKRKGVIEAPPNNPDGKTMHKLGGATITIEPHIFDAIFYTVKDSSVPQPQPYHRHPNQHTAKQMIPPPPPYGMYHSPGPHQAGRPSVTGPTPPPQGHGPPPTPTPAAQAQPAPSPNPPATQPASSTPTSGPPKAMNQQSTQLQTQNAPPPSQPASAAPSPKTPVQTPRSDQKQPSQPPGGRQSTTDPVIQMLAARAASDPQLKELMKVVATSKASPEQLKEFQAHIDEFNEVVRRQEAERQAKSEELSSSKTSSDPAVPVSAEGAKEMKSDSKPPTPQQAIPVQTPKPAPAPAPAAAHPSTYSTPQAPPRPPAHPPASGLPGVMHTFPHQAHGSNMGGPTGAYVGYHAPPPPPRPEPIIKHIVLEITSTPSGSQPASTDRWLFPEYAVLELRQGGLEMLCSFLVERRGSEILAGMGSQSAEEDIETPHTKWKAEQEYYVPVTMTVKATNHRTIETIARAAKLLPQVQEYMRKVLDKGERAPREYLVHQLPREVTVGADGTEGFVDSGVELASESSSEDDELKDVYGI</sequence>
<organism evidence="3 4">
    <name type="scientific">Exophiala xenobiotica</name>
    <dbReference type="NCBI Taxonomy" id="348802"/>
    <lineage>
        <taxon>Eukaryota</taxon>
        <taxon>Fungi</taxon>
        <taxon>Dikarya</taxon>
        <taxon>Ascomycota</taxon>
        <taxon>Pezizomycotina</taxon>
        <taxon>Eurotiomycetes</taxon>
        <taxon>Chaetothyriomycetidae</taxon>
        <taxon>Chaetothyriales</taxon>
        <taxon>Herpotrichiellaceae</taxon>
        <taxon>Exophiala</taxon>
    </lineage>
</organism>
<feature type="compositionally biased region" description="Low complexity" evidence="1">
    <location>
        <begin position="263"/>
        <end position="274"/>
    </location>
</feature>
<dbReference type="PANTHER" id="PTHR28108:SF1">
    <property type="entry name" value="SWR1-COMPLEX PROTEIN 3"/>
    <property type="match status" value="1"/>
</dbReference>
<feature type="compositionally biased region" description="Polar residues" evidence="1">
    <location>
        <begin position="277"/>
        <end position="288"/>
    </location>
</feature>
<feature type="compositionally biased region" description="Pro residues" evidence="1">
    <location>
        <begin position="232"/>
        <end position="246"/>
    </location>
</feature>
<dbReference type="RefSeq" id="XP_013311325.1">
    <property type="nucleotide sequence ID" value="XM_013455871.1"/>
</dbReference>
<feature type="compositionally biased region" description="Basic and acidic residues" evidence="1">
    <location>
        <begin position="375"/>
        <end position="390"/>
    </location>
</feature>
<evidence type="ECO:0000256" key="1">
    <source>
        <dbReference type="SAM" id="MobiDB-lite"/>
    </source>
</evidence>
<dbReference type="OrthoDB" id="5338195at2759"/>
<dbReference type="GeneID" id="25331437"/>
<feature type="compositionally biased region" description="Pro residues" evidence="1">
    <location>
        <begin position="448"/>
        <end position="457"/>
    </location>
</feature>
<name>A0A0D2BEU1_9EURO</name>
<reference evidence="3 4" key="1">
    <citation type="submission" date="2015-01" db="EMBL/GenBank/DDBJ databases">
        <title>The Genome Sequence of Exophiala xenobiotica CBS118157.</title>
        <authorList>
            <consortium name="The Broad Institute Genomics Platform"/>
            <person name="Cuomo C."/>
            <person name="de Hoog S."/>
            <person name="Gorbushina A."/>
            <person name="Stielow B."/>
            <person name="Teixiera M."/>
            <person name="Abouelleil A."/>
            <person name="Chapman S.B."/>
            <person name="Priest M."/>
            <person name="Young S.K."/>
            <person name="Wortman J."/>
            <person name="Nusbaum C."/>
            <person name="Birren B."/>
        </authorList>
    </citation>
    <scope>NUCLEOTIDE SEQUENCE [LARGE SCALE GENOMIC DNA]</scope>
    <source>
        <strain evidence="3 4">CBS 118157</strain>
    </source>
</reference>
<dbReference type="InterPro" id="IPR037651">
    <property type="entry name" value="Swc3"/>
</dbReference>
<accession>A0A0D2BEU1</accession>
<gene>
    <name evidence="3" type="ORF">PV05_09529</name>
</gene>
<dbReference type="GO" id="GO:0000812">
    <property type="term" value="C:Swr1 complex"/>
    <property type="evidence" value="ECO:0007669"/>
    <property type="project" value="InterPro"/>
</dbReference>
<dbReference type="InterPro" id="IPR057558">
    <property type="entry name" value="Swc3_dom"/>
</dbReference>
<dbReference type="GO" id="GO:0140849">
    <property type="term" value="F:ATP-dependent H2AZ histone chaperone activity"/>
    <property type="evidence" value="ECO:0007669"/>
    <property type="project" value="InterPro"/>
</dbReference>
<proteinExistence type="predicted"/>
<keyword evidence="4" id="KW-1185">Reference proteome</keyword>